<evidence type="ECO:0000313" key="2">
    <source>
        <dbReference type="EMBL" id="ATQ68611.1"/>
    </source>
</evidence>
<accession>A0A2D2D0T1</accession>
<name>A0A2D2D0T1_METT3</name>
<keyword evidence="3" id="KW-1185">Reference proteome</keyword>
<dbReference type="STRING" id="595536.GCA_000178815_02665"/>
<feature type="chain" id="PRO_5013642342" description="DUF2946 domain-containing protein" evidence="1">
    <location>
        <begin position="21"/>
        <end position="112"/>
    </location>
</feature>
<proteinExistence type="predicted"/>
<evidence type="ECO:0000313" key="3">
    <source>
        <dbReference type="Proteomes" id="UP000230709"/>
    </source>
</evidence>
<keyword evidence="1" id="KW-0732">Signal</keyword>
<evidence type="ECO:0008006" key="4">
    <source>
        <dbReference type="Google" id="ProtNLM"/>
    </source>
</evidence>
<feature type="signal peptide" evidence="1">
    <location>
        <begin position="1"/>
        <end position="20"/>
    </location>
</feature>
<gene>
    <name evidence="2" type="ORF">CQW49_12505</name>
</gene>
<organism evidence="2 3">
    <name type="scientific">Methylosinus trichosporium (strain ATCC 35070 / NCIMB 11131 / UNIQEM 75 / OB3b)</name>
    <dbReference type="NCBI Taxonomy" id="595536"/>
    <lineage>
        <taxon>Bacteria</taxon>
        <taxon>Pseudomonadati</taxon>
        <taxon>Pseudomonadota</taxon>
        <taxon>Alphaproteobacteria</taxon>
        <taxon>Hyphomicrobiales</taxon>
        <taxon>Methylocystaceae</taxon>
        <taxon>Methylosinus</taxon>
    </lineage>
</organism>
<evidence type="ECO:0000256" key="1">
    <source>
        <dbReference type="SAM" id="SignalP"/>
    </source>
</evidence>
<dbReference type="AlphaFoldDB" id="A0A2D2D0T1"/>
<sequence>MALFFLLQMFSIGVATGATANDASTVAAGLCEQARASTPQNGDAPSKAQHVGPCCLLHCSSLIESAVERAVVVVLSVEMFSAPMALEYRIDAVVAAPELRPLSPRAPPARLV</sequence>
<protein>
    <recommendedName>
        <fullName evidence="4">DUF2946 domain-containing protein</fullName>
    </recommendedName>
</protein>
<dbReference type="Proteomes" id="UP000230709">
    <property type="component" value="Chromosome"/>
</dbReference>
<dbReference type="KEGG" id="mtw:CQW49_12505"/>
<reference evidence="3" key="1">
    <citation type="submission" date="2017-10" db="EMBL/GenBank/DDBJ databases">
        <title>Completed PacBio SMRT sequence of Methylosinus trichosporium OB3b reveals presence of a third large plasmid.</title>
        <authorList>
            <person name="Charles T.C."/>
            <person name="Lynch M.D.J."/>
            <person name="Heil J.R."/>
            <person name="Cheng J."/>
        </authorList>
    </citation>
    <scope>NUCLEOTIDE SEQUENCE [LARGE SCALE GENOMIC DNA]</scope>
    <source>
        <strain evidence="3">OB3b</strain>
    </source>
</reference>
<dbReference type="EMBL" id="CP023737">
    <property type="protein sequence ID" value="ATQ68611.1"/>
    <property type="molecule type" value="Genomic_DNA"/>
</dbReference>